<feature type="region of interest" description="Disordered" evidence="1">
    <location>
        <begin position="542"/>
        <end position="571"/>
    </location>
</feature>
<sequence length="787" mass="86816">METHPASQATPALDDFMNPDASFLQEIRGLGREEAEDFVAFEIYVTKQGDSDGEQDDRDKLARYALSRILEVTEEYREAYFWHHETFMLSPVPSFREVDSAMTPAPGRAPEAGFPLLRGCVHVGDNIEDEWFTVWLLRRATGDPALAALGLAARVWDADGDFLLIEAALAAPWWLDPDNSAFRVWIKGGEFHFISIDHHPLSSARPLAAADALRLLSAPSPLPPSETPVSLAHPPTPSSWLNTALNGRMAAYPAGIGSAKHRSACYLPVGAAVLLQRHRALLTAAVRTLRSREPGELLRLMRSERNNGGGGRKGGGKGGGGTLGGRCQGEIRFDVSRLVPVQLTMTRLLFGQLESDSLQPPKAFMSAIVDVGGRERERAVASGKGREEGGERERRVEAAILRGVRLACGLEILYWRLQRDRKEGRGGEEGKAWTAYQARLRRQGFWGLEEEGSAEYRARTKQAWNTFTRWRRKQGLEGWRDEGLERDAWMRELLEEEDGGWEAGAFSPVLDDLPMDDDEGWMQTEPEDLERLLEHYAETLEGQEQSFLDEEDEEDEEEDEEEGEEGEGPGVESLTTILEGMKDFVTGPAGLDGAEVRKRRGSGGRHDARGSEGGGVRLGVSRLLSILEGGDTEGGLRTAAGVTELEGAEEEEEGDNDLLGDRGMAFMHEARKNEENDSDDGSEGNIFDEETVMDGETSQDREMEMYLAQMDKELVGTTLADTFERAPAERRPEASNGLEGAQELNNAEDLPPVDVDLNLVRHLLESVAAQGALPGPASNLLRELWET</sequence>
<dbReference type="OrthoDB" id="27237at2759"/>
<evidence type="ECO:0000256" key="1">
    <source>
        <dbReference type="SAM" id="MobiDB-lite"/>
    </source>
</evidence>
<name>A0A4D9D7T0_9STRA</name>
<dbReference type="PANTHER" id="PTHR13060">
    <property type="entry name" value="SGT1 PROTEIN HSGT1 SUPPRESSOR OF GCR2"/>
    <property type="match status" value="1"/>
</dbReference>
<evidence type="ECO:0000313" key="2">
    <source>
        <dbReference type="EMBL" id="TFJ87771.1"/>
    </source>
</evidence>
<dbReference type="Pfam" id="PF07093">
    <property type="entry name" value="SGT1"/>
    <property type="match status" value="2"/>
</dbReference>
<keyword evidence="3" id="KW-1185">Reference proteome</keyword>
<protein>
    <submittedName>
        <fullName evidence="2">Uncharacterized protein</fullName>
    </submittedName>
</protein>
<feature type="compositionally biased region" description="Gly residues" evidence="1">
    <location>
        <begin position="307"/>
        <end position="323"/>
    </location>
</feature>
<proteinExistence type="predicted"/>
<feature type="compositionally biased region" description="Acidic residues" evidence="1">
    <location>
        <begin position="547"/>
        <end position="567"/>
    </location>
</feature>
<dbReference type="PANTHER" id="PTHR13060:SF0">
    <property type="entry name" value="PROTEIN ECDYSONELESS HOMOLOG"/>
    <property type="match status" value="1"/>
</dbReference>
<gene>
    <name evidence="2" type="ORF">NSK_001120</name>
</gene>
<accession>A0A4D9D7T0</accession>
<dbReference type="EMBL" id="SDOX01000005">
    <property type="protein sequence ID" value="TFJ87771.1"/>
    <property type="molecule type" value="Genomic_DNA"/>
</dbReference>
<dbReference type="Proteomes" id="UP000355283">
    <property type="component" value="Unassembled WGS sequence"/>
</dbReference>
<dbReference type="GO" id="GO:0005634">
    <property type="term" value="C:nucleus"/>
    <property type="evidence" value="ECO:0007669"/>
    <property type="project" value="TreeGrafter"/>
</dbReference>
<organism evidence="2 3">
    <name type="scientific">Nannochloropsis salina CCMP1776</name>
    <dbReference type="NCBI Taxonomy" id="1027361"/>
    <lineage>
        <taxon>Eukaryota</taxon>
        <taxon>Sar</taxon>
        <taxon>Stramenopiles</taxon>
        <taxon>Ochrophyta</taxon>
        <taxon>Eustigmatophyceae</taxon>
        <taxon>Eustigmatales</taxon>
        <taxon>Monodopsidaceae</taxon>
        <taxon>Microchloropsis</taxon>
        <taxon>Microchloropsis salina</taxon>
    </lineage>
</organism>
<reference evidence="2 3" key="1">
    <citation type="submission" date="2019-01" db="EMBL/GenBank/DDBJ databases">
        <title>Nuclear Genome Assembly of the Microalgal Biofuel strain Nannochloropsis salina CCMP1776.</title>
        <authorList>
            <person name="Hovde B."/>
        </authorList>
    </citation>
    <scope>NUCLEOTIDE SEQUENCE [LARGE SCALE GENOMIC DNA]</scope>
    <source>
        <strain evidence="2 3">CCMP1776</strain>
    </source>
</reference>
<comment type="caution">
    <text evidence="2">The sequence shown here is derived from an EMBL/GenBank/DDBJ whole genome shotgun (WGS) entry which is preliminary data.</text>
</comment>
<feature type="region of interest" description="Disordered" evidence="1">
    <location>
        <begin position="302"/>
        <end position="323"/>
    </location>
</feature>
<feature type="region of interest" description="Disordered" evidence="1">
    <location>
        <begin position="500"/>
        <end position="521"/>
    </location>
</feature>
<evidence type="ECO:0000313" key="3">
    <source>
        <dbReference type="Proteomes" id="UP000355283"/>
    </source>
</evidence>
<dbReference type="InterPro" id="IPR010770">
    <property type="entry name" value="Ecd"/>
</dbReference>
<feature type="region of interest" description="Disordered" evidence="1">
    <location>
        <begin position="585"/>
        <end position="616"/>
    </location>
</feature>
<dbReference type="AlphaFoldDB" id="A0A4D9D7T0"/>